<reference evidence="1 2" key="1">
    <citation type="journal article" date="2019" name="Sci. Rep.">
        <title>Orb-weaving spider Araneus ventricosus genome elucidates the spidroin gene catalogue.</title>
        <authorList>
            <person name="Kono N."/>
            <person name="Nakamura H."/>
            <person name="Ohtoshi R."/>
            <person name="Moran D.A.P."/>
            <person name="Shinohara A."/>
            <person name="Yoshida Y."/>
            <person name="Fujiwara M."/>
            <person name="Mori M."/>
            <person name="Tomita M."/>
            <person name="Arakawa K."/>
        </authorList>
    </citation>
    <scope>NUCLEOTIDE SEQUENCE [LARGE SCALE GENOMIC DNA]</scope>
</reference>
<gene>
    <name evidence="1" type="ORF">AVEN_47952_1</name>
</gene>
<keyword evidence="2" id="KW-1185">Reference proteome</keyword>
<name>A0A4Y2DSH5_ARAVE</name>
<dbReference type="OrthoDB" id="6694091at2759"/>
<dbReference type="AlphaFoldDB" id="A0A4Y2DSH5"/>
<comment type="caution">
    <text evidence="1">The sequence shown here is derived from an EMBL/GenBank/DDBJ whole genome shotgun (WGS) entry which is preliminary data.</text>
</comment>
<sequence>MNLETVSEFLISMTNNDESLFVCVSVGDLQNRPLNLELPNSAQVYVISRMLQSENIDGSSVVEMIDKTRQAMVEMRSDKGFQQALVDECDLCNNIETEAEFQVPEARPLKKKKQYGYESFGI</sequence>
<accession>A0A4Y2DSH5</accession>
<organism evidence="1 2">
    <name type="scientific">Araneus ventricosus</name>
    <name type="common">Orbweaver spider</name>
    <name type="synonym">Epeira ventricosa</name>
    <dbReference type="NCBI Taxonomy" id="182803"/>
    <lineage>
        <taxon>Eukaryota</taxon>
        <taxon>Metazoa</taxon>
        <taxon>Ecdysozoa</taxon>
        <taxon>Arthropoda</taxon>
        <taxon>Chelicerata</taxon>
        <taxon>Arachnida</taxon>
        <taxon>Araneae</taxon>
        <taxon>Araneomorphae</taxon>
        <taxon>Entelegynae</taxon>
        <taxon>Araneoidea</taxon>
        <taxon>Araneidae</taxon>
        <taxon>Araneus</taxon>
    </lineage>
</organism>
<dbReference type="Proteomes" id="UP000499080">
    <property type="component" value="Unassembled WGS sequence"/>
</dbReference>
<protein>
    <submittedName>
        <fullName evidence="1">Uncharacterized protein</fullName>
    </submittedName>
</protein>
<evidence type="ECO:0000313" key="1">
    <source>
        <dbReference type="EMBL" id="GBM18565.1"/>
    </source>
</evidence>
<dbReference type="EMBL" id="BGPR01000406">
    <property type="protein sequence ID" value="GBM18565.1"/>
    <property type="molecule type" value="Genomic_DNA"/>
</dbReference>
<proteinExistence type="predicted"/>
<evidence type="ECO:0000313" key="2">
    <source>
        <dbReference type="Proteomes" id="UP000499080"/>
    </source>
</evidence>